<evidence type="ECO:0000313" key="1">
    <source>
        <dbReference type="EMBL" id="AXJ04705.1"/>
    </source>
</evidence>
<dbReference type="EMBL" id="CP022313">
    <property type="protein sequence ID" value="AXJ04705.1"/>
    <property type="molecule type" value="Genomic_DNA"/>
</dbReference>
<reference evidence="1 2" key="1">
    <citation type="submission" date="2017-07" db="EMBL/GenBank/DDBJ databases">
        <title>Genome sequence of Pseudomonas NEP1.</title>
        <authorList>
            <person name="Nascimento F.X."/>
        </authorList>
    </citation>
    <scope>NUCLEOTIDE SEQUENCE [LARGE SCALE GENOMIC DNA]</scope>
    <source>
        <strain evidence="1 2">NEP1</strain>
    </source>
</reference>
<sequence>MERAQTLDLAGGRGFFEHNWDWGDIQWGALGVVEVELNRLVRGGDELNELAFVVFILIQNFGCSE</sequence>
<accession>A0A345UW53</accession>
<protein>
    <submittedName>
        <fullName evidence="1">Uncharacterized protein</fullName>
    </submittedName>
</protein>
<organism evidence="1 2">
    <name type="scientific">Pseudomonas fluorescens</name>
    <dbReference type="NCBI Taxonomy" id="294"/>
    <lineage>
        <taxon>Bacteria</taxon>
        <taxon>Pseudomonadati</taxon>
        <taxon>Pseudomonadota</taxon>
        <taxon>Gammaproteobacteria</taxon>
        <taxon>Pseudomonadales</taxon>
        <taxon>Pseudomonadaceae</taxon>
        <taxon>Pseudomonas</taxon>
    </lineage>
</organism>
<evidence type="ECO:0000313" key="2">
    <source>
        <dbReference type="Proteomes" id="UP000254535"/>
    </source>
</evidence>
<dbReference type="AlphaFoldDB" id="A0A345UW53"/>
<proteinExistence type="predicted"/>
<name>A0A345UW53_PSEFL</name>
<gene>
    <name evidence="1" type="ORF">CFN16_11405</name>
</gene>
<dbReference type="Proteomes" id="UP000254535">
    <property type="component" value="Chromosome"/>
</dbReference>